<dbReference type="Gene3D" id="2.40.160.10">
    <property type="entry name" value="Porin"/>
    <property type="match status" value="1"/>
</dbReference>
<sequence>MHRLIIGMGVLVLPFTGALAQSSITIYGVMDAGTQVSRFGNGTQFNLASGQFEGSRIGVKGWEDLGQGYKAMINLESRIEVDTGGISNGYIAPNISANLTRGLCAHA</sequence>
<reference evidence="2 3" key="1">
    <citation type="journal article" date="2024" name="Chem. Sci.">
        <title>Discovery of megapolipeptins by genome mining of a Burkholderiales bacteria collection.</title>
        <authorList>
            <person name="Paulo B.S."/>
            <person name="Recchia M.J.J."/>
            <person name="Lee S."/>
            <person name="Fergusson C.H."/>
            <person name="Romanowski S.B."/>
            <person name="Hernandez A."/>
            <person name="Krull N."/>
            <person name="Liu D.Y."/>
            <person name="Cavanagh H."/>
            <person name="Bos A."/>
            <person name="Gray C.A."/>
            <person name="Murphy B.T."/>
            <person name="Linington R.G."/>
            <person name="Eustaquio A.S."/>
        </authorList>
    </citation>
    <scope>NUCLEOTIDE SEQUENCE [LARGE SCALE GENOMIC DNA]</scope>
    <source>
        <strain evidence="2 3">RL21-008-BIB-B</strain>
    </source>
</reference>
<feature type="domain" description="Porin" evidence="1">
    <location>
        <begin position="16"/>
        <end position="78"/>
    </location>
</feature>
<name>A0ABW8ZAZ4_9BURK</name>
<dbReference type="InterPro" id="IPR033900">
    <property type="entry name" value="Gram_neg_porin_domain"/>
</dbReference>
<organism evidence="2 3">
    <name type="scientific">Herbaspirillum rhizosphaerae</name>
    <dbReference type="NCBI Taxonomy" id="346179"/>
    <lineage>
        <taxon>Bacteria</taxon>
        <taxon>Pseudomonadati</taxon>
        <taxon>Pseudomonadota</taxon>
        <taxon>Betaproteobacteria</taxon>
        <taxon>Burkholderiales</taxon>
        <taxon>Oxalobacteraceae</taxon>
        <taxon>Herbaspirillum</taxon>
    </lineage>
</organism>
<evidence type="ECO:0000259" key="1">
    <source>
        <dbReference type="Pfam" id="PF13609"/>
    </source>
</evidence>
<accession>A0ABW8ZAZ4</accession>
<dbReference type="Pfam" id="PF13609">
    <property type="entry name" value="Porin_4"/>
    <property type="match status" value="1"/>
</dbReference>
<evidence type="ECO:0000313" key="2">
    <source>
        <dbReference type="EMBL" id="MFL9880327.1"/>
    </source>
</evidence>
<protein>
    <submittedName>
        <fullName evidence="2">Porin</fullName>
    </submittedName>
</protein>
<evidence type="ECO:0000313" key="3">
    <source>
        <dbReference type="Proteomes" id="UP001629214"/>
    </source>
</evidence>
<proteinExistence type="predicted"/>
<dbReference type="SUPFAM" id="SSF56935">
    <property type="entry name" value="Porins"/>
    <property type="match status" value="1"/>
</dbReference>
<dbReference type="InterPro" id="IPR023614">
    <property type="entry name" value="Porin_dom_sf"/>
</dbReference>
<dbReference type="Proteomes" id="UP001629214">
    <property type="component" value="Unassembled WGS sequence"/>
</dbReference>
<dbReference type="RefSeq" id="WP_408169373.1">
    <property type="nucleotide sequence ID" value="NZ_JAQQFR010000012.1"/>
</dbReference>
<gene>
    <name evidence="2" type="ORF">PQR63_18155</name>
</gene>
<comment type="caution">
    <text evidence="2">The sequence shown here is derived from an EMBL/GenBank/DDBJ whole genome shotgun (WGS) entry which is preliminary data.</text>
</comment>
<keyword evidence="3" id="KW-1185">Reference proteome</keyword>
<dbReference type="EMBL" id="JAQQFR010000012">
    <property type="protein sequence ID" value="MFL9880327.1"/>
    <property type="molecule type" value="Genomic_DNA"/>
</dbReference>